<keyword evidence="5 6" id="KW-0472">Membrane</keyword>
<keyword evidence="9" id="KW-1185">Reference proteome</keyword>
<dbReference type="GO" id="GO:0005886">
    <property type="term" value="C:plasma membrane"/>
    <property type="evidence" value="ECO:0007669"/>
    <property type="project" value="UniProtKB-SubCell"/>
</dbReference>
<dbReference type="InterPro" id="IPR011701">
    <property type="entry name" value="MFS"/>
</dbReference>
<evidence type="ECO:0000256" key="2">
    <source>
        <dbReference type="ARBA" id="ARBA00022475"/>
    </source>
</evidence>
<dbReference type="CDD" id="cd06173">
    <property type="entry name" value="MFS_MefA_like"/>
    <property type="match status" value="1"/>
</dbReference>
<dbReference type="Proteomes" id="UP000239494">
    <property type="component" value="Unassembled WGS sequence"/>
</dbReference>
<dbReference type="AlphaFoldDB" id="A0A2T0SSB0"/>
<evidence type="ECO:0000313" key="8">
    <source>
        <dbReference type="EMBL" id="PRY36302.1"/>
    </source>
</evidence>
<keyword evidence="2" id="KW-1003">Cell membrane</keyword>
<comment type="subcellular location">
    <subcellularLocation>
        <location evidence="1">Cell membrane</location>
        <topology evidence="1">Multi-pass membrane protein</topology>
    </subcellularLocation>
</comment>
<feature type="transmembrane region" description="Helical" evidence="6">
    <location>
        <begin position="80"/>
        <end position="100"/>
    </location>
</feature>
<dbReference type="GO" id="GO:0022857">
    <property type="term" value="F:transmembrane transporter activity"/>
    <property type="evidence" value="ECO:0007669"/>
    <property type="project" value="InterPro"/>
</dbReference>
<proteinExistence type="predicted"/>
<accession>A0A2T0SSB0</accession>
<feature type="transmembrane region" description="Helical" evidence="6">
    <location>
        <begin position="309"/>
        <end position="329"/>
    </location>
</feature>
<organism evidence="8 9">
    <name type="scientific">Umezawaea tangerina</name>
    <dbReference type="NCBI Taxonomy" id="84725"/>
    <lineage>
        <taxon>Bacteria</taxon>
        <taxon>Bacillati</taxon>
        <taxon>Actinomycetota</taxon>
        <taxon>Actinomycetes</taxon>
        <taxon>Pseudonocardiales</taxon>
        <taxon>Pseudonocardiaceae</taxon>
        <taxon>Umezawaea</taxon>
    </lineage>
</organism>
<dbReference type="Gene3D" id="1.20.1250.20">
    <property type="entry name" value="MFS general substrate transporter like domains"/>
    <property type="match status" value="1"/>
</dbReference>
<dbReference type="PROSITE" id="PS50850">
    <property type="entry name" value="MFS"/>
    <property type="match status" value="1"/>
</dbReference>
<gene>
    <name evidence="8" type="ORF">CLV43_112229</name>
</gene>
<dbReference type="EMBL" id="PVTF01000012">
    <property type="protein sequence ID" value="PRY36302.1"/>
    <property type="molecule type" value="Genomic_DNA"/>
</dbReference>
<dbReference type="RefSeq" id="WP_170156154.1">
    <property type="nucleotide sequence ID" value="NZ_PVTF01000012.1"/>
</dbReference>
<feature type="transmembrane region" description="Helical" evidence="6">
    <location>
        <begin position="253"/>
        <end position="271"/>
    </location>
</feature>
<keyword evidence="3 6" id="KW-0812">Transmembrane</keyword>
<evidence type="ECO:0000256" key="3">
    <source>
        <dbReference type="ARBA" id="ARBA00022692"/>
    </source>
</evidence>
<dbReference type="InterPro" id="IPR036259">
    <property type="entry name" value="MFS_trans_sf"/>
</dbReference>
<evidence type="ECO:0000256" key="5">
    <source>
        <dbReference type="ARBA" id="ARBA00023136"/>
    </source>
</evidence>
<reference evidence="8 9" key="1">
    <citation type="submission" date="2018-03" db="EMBL/GenBank/DDBJ databases">
        <title>Genomic Encyclopedia of Archaeal and Bacterial Type Strains, Phase II (KMG-II): from individual species to whole genera.</title>
        <authorList>
            <person name="Goeker M."/>
        </authorList>
    </citation>
    <scope>NUCLEOTIDE SEQUENCE [LARGE SCALE GENOMIC DNA]</scope>
    <source>
        <strain evidence="8 9">DSM 44720</strain>
    </source>
</reference>
<evidence type="ECO:0000259" key="7">
    <source>
        <dbReference type="PROSITE" id="PS50850"/>
    </source>
</evidence>
<feature type="transmembrane region" description="Helical" evidence="6">
    <location>
        <begin position="350"/>
        <end position="370"/>
    </location>
</feature>
<sequence length="399" mass="41058">MVDALRATGVRTPEFRRLTGAWATSLVGDGVRTVALPLYTAISTRSPLAASAVAVAMALPWLLVALPAGVLVDRWPPRRVVAVAHAFRAVVTALLALAVYTDRAGVALLCGCAFLLTAAETFADTASQVLLVELAGPAELEQANGRFVTVETVGMDLVGPLAASALFWWQPAACFALDALTFVVAAYFVFRLPEVAPDRPPRTNLRAQLAEGAGFLFRSPELRVLVVAVGVTAVCASAVNAMFALYAVTELGLPPSAVPWLVVVLSLGALAGARTSPALAARFGVGPVMVGALVLLGAAFALYGAVPLVSVGVVAVLLFGVASAGWNVLSATRRQRLTPVPLMGRVSSAYRVLTWGLSPVGAAVAGPLAVSTSLGAVYLVAGAATVITATVLARPLMRT</sequence>
<dbReference type="PANTHER" id="PTHR23513:SF11">
    <property type="entry name" value="STAPHYLOFERRIN A TRANSPORTER"/>
    <property type="match status" value="1"/>
</dbReference>
<dbReference type="PANTHER" id="PTHR23513">
    <property type="entry name" value="INTEGRAL MEMBRANE EFFLUX PROTEIN-RELATED"/>
    <property type="match status" value="1"/>
</dbReference>
<protein>
    <submittedName>
        <fullName evidence="8">Putative MFS family arabinose efflux permease</fullName>
    </submittedName>
</protein>
<comment type="caution">
    <text evidence="8">The sequence shown here is derived from an EMBL/GenBank/DDBJ whole genome shotgun (WGS) entry which is preliminary data.</text>
</comment>
<feature type="transmembrane region" description="Helical" evidence="6">
    <location>
        <begin position="48"/>
        <end position="68"/>
    </location>
</feature>
<feature type="domain" description="Major facilitator superfamily (MFS) profile" evidence="7">
    <location>
        <begin position="221"/>
        <end position="399"/>
    </location>
</feature>
<evidence type="ECO:0000256" key="4">
    <source>
        <dbReference type="ARBA" id="ARBA00022989"/>
    </source>
</evidence>
<feature type="transmembrane region" description="Helical" evidence="6">
    <location>
        <begin position="283"/>
        <end position="303"/>
    </location>
</feature>
<evidence type="ECO:0000313" key="9">
    <source>
        <dbReference type="Proteomes" id="UP000239494"/>
    </source>
</evidence>
<feature type="transmembrane region" description="Helical" evidence="6">
    <location>
        <begin position="376"/>
        <end position="397"/>
    </location>
</feature>
<keyword evidence="4 6" id="KW-1133">Transmembrane helix</keyword>
<evidence type="ECO:0000256" key="1">
    <source>
        <dbReference type="ARBA" id="ARBA00004651"/>
    </source>
</evidence>
<dbReference type="SUPFAM" id="SSF103473">
    <property type="entry name" value="MFS general substrate transporter"/>
    <property type="match status" value="1"/>
</dbReference>
<feature type="transmembrane region" description="Helical" evidence="6">
    <location>
        <begin position="167"/>
        <end position="190"/>
    </location>
</feature>
<name>A0A2T0SSB0_9PSEU</name>
<evidence type="ECO:0000256" key="6">
    <source>
        <dbReference type="SAM" id="Phobius"/>
    </source>
</evidence>
<dbReference type="InterPro" id="IPR020846">
    <property type="entry name" value="MFS_dom"/>
</dbReference>
<feature type="transmembrane region" description="Helical" evidence="6">
    <location>
        <begin position="224"/>
        <end position="247"/>
    </location>
</feature>
<dbReference type="Pfam" id="PF07690">
    <property type="entry name" value="MFS_1"/>
    <property type="match status" value="1"/>
</dbReference>